<keyword evidence="2" id="KW-1185">Reference proteome</keyword>
<protein>
    <recommendedName>
        <fullName evidence="3">ACYPI004315 protein</fullName>
    </recommendedName>
</protein>
<evidence type="ECO:0000313" key="2">
    <source>
        <dbReference type="Proteomes" id="UP001160148"/>
    </source>
</evidence>
<dbReference type="Proteomes" id="UP001160148">
    <property type="component" value="Unassembled WGS sequence"/>
</dbReference>
<gene>
    <name evidence="1" type="ORF">MEUPH1_LOCUS147</name>
</gene>
<sequence>MTDPRSSNTNVYQGGGHFEFSSEKNWGLEQEDCRIFGSIDMTHLAASIASVPFNIQHDIPVELFTVEQLEEFEVESSLALSRHISQYNSKLLNIKNVLPTSIGSNQATTATNKLVLKNYSNSEVNNIPFDCDIQSNLELEEILGNMKPLMNILQEEINTVTSIDTSVDDSIIVVNQKMPIKDENKIEMTNHDSGHWLDSMLDSDE</sequence>
<proteinExistence type="predicted"/>
<comment type="caution">
    <text evidence="1">The sequence shown here is derived from an EMBL/GenBank/DDBJ whole genome shotgun (WGS) entry which is preliminary data.</text>
</comment>
<name>A0AAV0VF73_9HEMI</name>
<evidence type="ECO:0000313" key="1">
    <source>
        <dbReference type="EMBL" id="CAI6342798.1"/>
    </source>
</evidence>
<dbReference type="EMBL" id="CARXXK010000001">
    <property type="protein sequence ID" value="CAI6342798.1"/>
    <property type="molecule type" value="Genomic_DNA"/>
</dbReference>
<dbReference type="AlphaFoldDB" id="A0AAV0VF73"/>
<reference evidence="1 2" key="1">
    <citation type="submission" date="2023-01" db="EMBL/GenBank/DDBJ databases">
        <authorList>
            <person name="Whitehead M."/>
        </authorList>
    </citation>
    <scope>NUCLEOTIDE SEQUENCE [LARGE SCALE GENOMIC DNA]</scope>
</reference>
<accession>A0AAV0VF73</accession>
<evidence type="ECO:0008006" key="3">
    <source>
        <dbReference type="Google" id="ProtNLM"/>
    </source>
</evidence>
<organism evidence="1 2">
    <name type="scientific">Macrosiphum euphorbiae</name>
    <name type="common">potato aphid</name>
    <dbReference type="NCBI Taxonomy" id="13131"/>
    <lineage>
        <taxon>Eukaryota</taxon>
        <taxon>Metazoa</taxon>
        <taxon>Ecdysozoa</taxon>
        <taxon>Arthropoda</taxon>
        <taxon>Hexapoda</taxon>
        <taxon>Insecta</taxon>
        <taxon>Pterygota</taxon>
        <taxon>Neoptera</taxon>
        <taxon>Paraneoptera</taxon>
        <taxon>Hemiptera</taxon>
        <taxon>Sternorrhyncha</taxon>
        <taxon>Aphidomorpha</taxon>
        <taxon>Aphidoidea</taxon>
        <taxon>Aphididae</taxon>
        <taxon>Macrosiphini</taxon>
        <taxon>Macrosiphum</taxon>
    </lineage>
</organism>